<accession>A0A6J3M509</accession>
<dbReference type="AlphaFoldDB" id="A0A6J3M509"/>
<organism evidence="2">
    <name type="scientific">Dissoconium aciculare CBS 342.82</name>
    <dbReference type="NCBI Taxonomy" id="1314786"/>
    <lineage>
        <taxon>Eukaryota</taxon>
        <taxon>Fungi</taxon>
        <taxon>Dikarya</taxon>
        <taxon>Ascomycota</taxon>
        <taxon>Pezizomycotina</taxon>
        <taxon>Dothideomycetes</taxon>
        <taxon>Dothideomycetidae</taxon>
        <taxon>Mycosphaerellales</taxon>
        <taxon>Dissoconiaceae</taxon>
        <taxon>Dissoconium</taxon>
    </lineage>
</organism>
<reference evidence="2" key="2">
    <citation type="submission" date="2020-04" db="EMBL/GenBank/DDBJ databases">
        <authorList>
            <consortium name="NCBI Genome Project"/>
        </authorList>
    </citation>
    <scope>NUCLEOTIDE SEQUENCE</scope>
    <source>
        <strain evidence="2">CBS 342.82</strain>
    </source>
</reference>
<evidence type="ECO:0000313" key="1">
    <source>
        <dbReference type="Proteomes" id="UP000504637"/>
    </source>
</evidence>
<keyword evidence="1" id="KW-1185">Reference proteome</keyword>
<evidence type="ECO:0000313" key="2">
    <source>
        <dbReference type="RefSeq" id="XP_033460019.1"/>
    </source>
</evidence>
<name>A0A6J3M509_9PEZI</name>
<dbReference type="RefSeq" id="XP_033460019.1">
    <property type="nucleotide sequence ID" value="XM_033599738.1"/>
</dbReference>
<sequence length="106" mass="11410">MLLLPLLHELLRPYETTALYGVPAGLPDAALVLFFVPLSTMAFCSLPNDAPAIASAVIVCSHHRCGKRGRFNEYPDGNGGGEGPLLDDAAGNVCMSRFLLYNFIFP</sequence>
<dbReference type="Proteomes" id="UP000504637">
    <property type="component" value="Unplaced"/>
</dbReference>
<protein>
    <submittedName>
        <fullName evidence="2">Uncharacterized protein</fullName>
    </submittedName>
</protein>
<reference evidence="2" key="1">
    <citation type="submission" date="2020-01" db="EMBL/GenBank/DDBJ databases">
        <authorList>
            <consortium name="DOE Joint Genome Institute"/>
            <person name="Haridas S."/>
            <person name="Albert R."/>
            <person name="Binder M."/>
            <person name="Bloem J."/>
            <person name="Labutti K."/>
            <person name="Salamov A."/>
            <person name="Andreopoulos B."/>
            <person name="Baker S.E."/>
            <person name="Barry K."/>
            <person name="Bills G."/>
            <person name="Bluhm B.H."/>
            <person name="Cannon C."/>
            <person name="Castanera R."/>
            <person name="Culley D.E."/>
            <person name="Daum C."/>
            <person name="Ezra D."/>
            <person name="Gonzalez J.B."/>
            <person name="Henrissat B."/>
            <person name="Kuo A."/>
            <person name="Liang C."/>
            <person name="Lipzen A."/>
            <person name="Lutzoni F."/>
            <person name="Magnuson J."/>
            <person name="Mondo S."/>
            <person name="Nolan M."/>
            <person name="Ohm R."/>
            <person name="Pangilinan J."/>
            <person name="Park H.-J."/>
            <person name="Ramirez L."/>
            <person name="Alfaro M."/>
            <person name="Sun H."/>
            <person name="Tritt A."/>
            <person name="Yoshinaga Y."/>
            <person name="Zwiers L.-H."/>
            <person name="Turgeon B.G."/>
            <person name="Goodwin S.B."/>
            <person name="Spatafora J.W."/>
            <person name="Crous P.W."/>
            <person name="Grigoriev I.V."/>
        </authorList>
    </citation>
    <scope>NUCLEOTIDE SEQUENCE</scope>
    <source>
        <strain evidence="2">CBS 342.82</strain>
    </source>
</reference>
<proteinExistence type="predicted"/>
<dbReference type="GeneID" id="54357537"/>
<reference evidence="2" key="3">
    <citation type="submission" date="2025-08" db="UniProtKB">
        <authorList>
            <consortium name="RefSeq"/>
        </authorList>
    </citation>
    <scope>IDENTIFICATION</scope>
    <source>
        <strain evidence="2">CBS 342.82</strain>
    </source>
</reference>
<gene>
    <name evidence="2" type="ORF">K489DRAFT_222307</name>
</gene>